<evidence type="ECO:0000256" key="1">
    <source>
        <dbReference type="ARBA" id="ARBA00022737"/>
    </source>
</evidence>
<evidence type="ECO:0000313" key="3">
    <source>
        <dbReference type="EMBL" id="KAG6679494.1"/>
    </source>
</evidence>
<reference evidence="3" key="1">
    <citation type="submission" date="2021-01" db="EMBL/GenBank/DDBJ databases">
        <authorList>
            <person name="Lovell J.T."/>
            <person name="Bentley N."/>
            <person name="Bhattarai G."/>
            <person name="Jenkins J.W."/>
            <person name="Sreedasyam A."/>
            <person name="Alarcon Y."/>
            <person name="Bock C."/>
            <person name="Boston L."/>
            <person name="Carlson J."/>
            <person name="Cervantes K."/>
            <person name="Clermont K."/>
            <person name="Krom N."/>
            <person name="Kubenka K."/>
            <person name="Mamidi S."/>
            <person name="Mattison C."/>
            <person name="Monteros M."/>
            <person name="Pisani C."/>
            <person name="Plott C."/>
            <person name="Rajasekar S."/>
            <person name="Rhein H.S."/>
            <person name="Rohla C."/>
            <person name="Song M."/>
            <person name="Hilaire R.S."/>
            <person name="Shu S."/>
            <person name="Wells L."/>
            <person name="Wang X."/>
            <person name="Webber J."/>
            <person name="Heerema R.J."/>
            <person name="Klein P."/>
            <person name="Conner P."/>
            <person name="Grauke L."/>
            <person name="Grimwood J."/>
            <person name="Schmutz J."/>
            <person name="Randall J.J."/>
        </authorList>
    </citation>
    <scope>NUCLEOTIDE SEQUENCE</scope>
    <source>
        <tissue evidence="3">Leaf</tissue>
    </source>
</reference>
<keyword evidence="1" id="KW-0677">Repeat</keyword>
<evidence type="ECO:0000313" key="4">
    <source>
        <dbReference type="Proteomes" id="UP000811246"/>
    </source>
</evidence>
<dbReference type="PANTHER" id="PTHR11017">
    <property type="entry name" value="LEUCINE-RICH REPEAT-CONTAINING PROTEIN"/>
    <property type="match status" value="1"/>
</dbReference>
<gene>
    <name evidence="3" type="ORF">I3842_14G134200</name>
</gene>
<dbReference type="InterPro" id="IPR058192">
    <property type="entry name" value="WHD_ROQ1-like"/>
</dbReference>
<dbReference type="PANTHER" id="PTHR11017:SF559">
    <property type="entry name" value="DISEASE RESISTANCE PROTEIN CHL1"/>
    <property type="match status" value="1"/>
</dbReference>
<accession>A0A922ALY8</accession>
<dbReference type="Proteomes" id="UP000811246">
    <property type="component" value="Chromosome 14"/>
</dbReference>
<feature type="domain" description="Disease resistance protein Roq1-like winged-helix" evidence="2">
    <location>
        <begin position="129"/>
        <end position="197"/>
    </location>
</feature>
<dbReference type="Pfam" id="PF23282">
    <property type="entry name" value="WHD_ROQ1"/>
    <property type="match status" value="1"/>
</dbReference>
<organism evidence="3 4">
    <name type="scientific">Carya illinoinensis</name>
    <name type="common">Pecan</name>
    <dbReference type="NCBI Taxonomy" id="32201"/>
    <lineage>
        <taxon>Eukaryota</taxon>
        <taxon>Viridiplantae</taxon>
        <taxon>Streptophyta</taxon>
        <taxon>Embryophyta</taxon>
        <taxon>Tracheophyta</taxon>
        <taxon>Spermatophyta</taxon>
        <taxon>Magnoliopsida</taxon>
        <taxon>eudicotyledons</taxon>
        <taxon>Gunneridae</taxon>
        <taxon>Pentapetalae</taxon>
        <taxon>rosids</taxon>
        <taxon>fabids</taxon>
        <taxon>Fagales</taxon>
        <taxon>Juglandaceae</taxon>
        <taxon>Carya</taxon>
    </lineage>
</organism>
<sequence length="691" mass="78529">MGWVVCGRRLTLSRENGWPNKPKHLTVHVQIRPLGWLSTVTTLVGDWKWFGPGSRVIITCRDSHLLKRNKVNGICEVQLLQTTDALQLFSLSTFDKTNPPKNYKDLSMNFRFLKKKIFDILKISFDGLEESQKKLFLDVACFCHQRSLPIVYYFKEISLAIDSEVLVDKSLLSKSLYDEGYLIMHALLEKMGQEIVRLECPKEAGRRSRLFRVEDVVDVLKNDTGTYAIESIVLGICPTKERLKAKAFSKMRKLRLLHSEYSGSITWHGNPLKYIPSDKLQFLNWVQCPSKFWPSSFQPKNLNVLSMPTSRFKRLWKGLMVLPNLKILDLSCSKSLIETPDLTGVPNLEEINLIGCTSLCEVHPSIGDLKRLQKLKMCGTEIKQLWKGLAVLHNLNYLNLKDSENLIEIPDLSGAPNLEEIKLEGCTSLCKIHPSIGFLKRLKRLSLDGCSRLMNFQNILGDMTSLESLSMNFPIFPSVRLDGHSRLEKFPDLSRLECLKEFKAYGTAITQIPSVNLIPKSIHSLDLEGRKRMPRESRDLVMFINDYSLPKQNSYPTNHDIGSPVEYEMEEMLEVEALGISLCSSSFGNTVLIKGWSLGSRIPEWVHNKSNGSSLQIELDGNTMSVIGCAIFIVCDCHQFHSPEATSIPRLFKETSNVVFSFCFERDDGSLEELFHPNWSAEVSLVKPGVY</sequence>
<dbReference type="AlphaFoldDB" id="A0A922ALY8"/>
<proteinExistence type="predicted"/>
<comment type="caution">
    <text evidence="3">The sequence shown here is derived from an EMBL/GenBank/DDBJ whole genome shotgun (WGS) entry which is preliminary data.</text>
</comment>
<dbReference type="InterPro" id="IPR044974">
    <property type="entry name" value="Disease_R_plants"/>
</dbReference>
<dbReference type="EMBL" id="CM031838">
    <property type="protein sequence ID" value="KAG6679494.1"/>
    <property type="molecule type" value="Genomic_DNA"/>
</dbReference>
<evidence type="ECO:0000259" key="2">
    <source>
        <dbReference type="Pfam" id="PF23282"/>
    </source>
</evidence>
<protein>
    <recommendedName>
        <fullName evidence="2">Disease resistance protein Roq1-like winged-helix domain-containing protein</fullName>
    </recommendedName>
</protein>
<name>A0A922ALY8_CARIL</name>
<dbReference type="GO" id="GO:0006952">
    <property type="term" value="P:defense response"/>
    <property type="evidence" value="ECO:0007669"/>
    <property type="project" value="InterPro"/>
</dbReference>